<protein>
    <submittedName>
        <fullName evidence="3">Amidohydrolase family protein</fullName>
    </submittedName>
</protein>
<sequence>MGRWGAQAGTMPDAWIDVHAHYTPPTTSEQREATWRSMRDACFLAPEPYHWTVERTLEQMDRSGIGMQMLSNQPTTTEALLASNDYGASLVRRYPDRFGLLAALPTDDIAATMAELDRAAELGADGFAVTCRRNGVYLGDPSLEPMWAEIDRRGATVFAHPDAYADGVQGRPAPLLEVGFETTRTIVDMLYAGVFRKYPHAKLIVAHCGGGGALPAMSGRLGLLGAQPWVPNPNGLSTDEIRVQLRRLYLDTASTGFPSCLAAALSMTTPDHLVYGSDSGVPCSTEETIEASRKSLLESDVLTPRQRQDIGRNAATLFPSAASRLDDAPIG</sequence>
<dbReference type="PANTHER" id="PTHR21240">
    <property type="entry name" value="2-AMINO-3-CARBOXYLMUCONATE-6-SEMIALDEHYDE DECARBOXYLASE"/>
    <property type="match status" value="1"/>
</dbReference>
<dbReference type="RefSeq" id="WP_377875938.1">
    <property type="nucleotide sequence ID" value="NZ_JBHMAY010000087.1"/>
</dbReference>
<dbReference type="Gene3D" id="3.20.20.140">
    <property type="entry name" value="Metal-dependent hydrolases"/>
    <property type="match status" value="1"/>
</dbReference>
<organism evidence="3 4">
    <name type="scientific">Amycolatopsis halotolerans</name>
    <dbReference type="NCBI Taxonomy" id="330083"/>
    <lineage>
        <taxon>Bacteria</taxon>
        <taxon>Bacillati</taxon>
        <taxon>Actinomycetota</taxon>
        <taxon>Actinomycetes</taxon>
        <taxon>Pseudonocardiales</taxon>
        <taxon>Pseudonocardiaceae</taxon>
        <taxon>Amycolatopsis</taxon>
    </lineage>
</organism>
<feature type="domain" description="Amidohydrolase-related" evidence="2">
    <location>
        <begin position="16"/>
        <end position="318"/>
    </location>
</feature>
<gene>
    <name evidence="3" type="ORF">ACFORO_27790</name>
</gene>
<dbReference type="EMBL" id="JBHRWI010000031">
    <property type="protein sequence ID" value="MFC3514000.1"/>
    <property type="molecule type" value="Genomic_DNA"/>
</dbReference>
<dbReference type="PANTHER" id="PTHR21240:SF28">
    <property type="entry name" value="ISO-OROTATE DECARBOXYLASE (EUROFUNG)"/>
    <property type="match status" value="1"/>
</dbReference>
<dbReference type="Proteomes" id="UP001595764">
    <property type="component" value="Unassembled WGS sequence"/>
</dbReference>
<name>A0ABV7QQ02_9PSEU</name>
<evidence type="ECO:0000259" key="2">
    <source>
        <dbReference type="Pfam" id="PF04909"/>
    </source>
</evidence>
<comment type="caution">
    <text evidence="3">The sequence shown here is derived from an EMBL/GenBank/DDBJ whole genome shotgun (WGS) entry which is preliminary data.</text>
</comment>
<proteinExistence type="predicted"/>
<keyword evidence="4" id="KW-1185">Reference proteome</keyword>
<dbReference type="InterPro" id="IPR032466">
    <property type="entry name" value="Metal_Hydrolase"/>
</dbReference>
<dbReference type="Pfam" id="PF04909">
    <property type="entry name" value="Amidohydro_2"/>
    <property type="match status" value="1"/>
</dbReference>
<evidence type="ECO:0000313" key="4">
    <source>
        <dbReference type="Proteomes" id="UP001595764"/>
    </source>
</evidence>
<evidence type="ECO:0000256" key="1">
    <source>
        <dbReference type="ARBA" id="ARBA00023239"/>
    </source>
</evidence>
<dbReference type="SUPFAM" id="SSF51556">
    <property type="entry name" value="Metallo-dependent hydrolases"/>
    <property type="match status" value="1"/>
</dbReference>
<keyword evidence="1" id="KW-0456">Lyase</keyword>
<accession>A0ABV7QQ02</accession>
<evidence type="ECO:0000313" key="3">
    <source>
        <dbReference type="EMBL" id="MFC3514000.1"/>
    </source>
</evidence>
<dbReference type="InterPro" id="IPR006680">
    <property type="entry name" value="Amidohydro-rel"/>
</dbReference>
<reference evidence="4" key="1">
    <citation type="journal article" date="2019" name="Int. J. Syst. Evol. Microbiol.">
        <title>The Global Catalogue of Microorganisms (GCM) 10K type strain sequencing project: providing services to taxonomists for standard genome sequencing and annotation.</title>
        <authorList>
            <consortium name="The Broad Institute Genomics Platform"/>
            <consortium name="The Broad Institute Genome Sequencing Center for Infectious Disease"/>
            <person name="Wu L."/>
            <person name="Ma J."/>
        </authorList>
    </citation>
    <scope>NUCLEOTIDE SEQUENCE [LARGE SCALE GENOMIC DNA]</scope>
    <source>
        <strain evidence="4">CGMCC 4.7682</strain>
    </source>
</reference>
<dbReference type="InterPro" id="IPR032465">
    <property type="entry name" value="ACMSD"/>
</dbReference>